<comment type="caution">
    <text evidence="2">The sequence shown here is derived from an EMBL/GenBank/DDBJ whole genome shotgun (WGS) entry which is preliminary data.</text>
</comment>
<organism evidence="2 3">
    <name type="scientific">Candidatus Shapirobacteria bacterium CG09_land_8_20_14_0_10_38_17</name>
    <dbReference type="NCBI Taxonomy" id="1974884"/>
    <lineage>
        <taxon>Bacteria</taxon>
        <taxon>Candidatus Shapironibacteriota</taxon>
    </lineage>
</organism>
<sequence length="92" mass="10080">MILGSSPSAPTKLDIANFAGSLFAPFPPTAERKKLDIPHLRDELLRNSEPPPAGNPCGFFGRRDRKKKNKLPLPQPTRAHNGKLPVIINSIC</sequence>
<protein>
    <submittedName>
        <fullName evidence="2">Uncharacterized protein</fullName>
    </submittedName>
</protein>
<dbReference type="AlphaFoldDB" id="A0A2H0WQV0"/>
<gene>
    <name evidence="2" type="ORF">COT63_02240</name>
</gene>
<dbReference type="EMBL" id="PEZH01000042">
    <property type="protein sequence ID" value="PIS15033.1"/>
    <property type="molecule type" value="Genomic_DNA"/>
</dbReference>
<dbReference type="Proteomes" id="UP000231282">
    <property type="component" value="Unassembled WGS sequence"/>
</dbReference>
<reference evidence="3" key="1">
    <citation type="submission" date="2017-09" db="EMBL/GenBank/DDBJ databases">
        <title>Depth-based differentiation of microbial function through sediment-hosted aquifers and enrichment of novel symbionts in the deep terrestrial subsurface.</title>
        <authorList>
            <person name="Probst A.J."/>
            <person name="Ladd B."/>
            <person name="Jarett J.K."/>
            <person name="Geller-Mcgrath D.E."/>
            <person name="Sieber C.M.K."/>
            <person name="Emerson J.B."/>
            <person name="Anantharaman K."/>
            <person name="Thomas B.C."/>
            <person name="Malmstrom R."/>
            <person name="Stieglmeier M."/>
            <person name="Klingl A."/>
            <person name="Woyke T."/>
            <person name="Ryan C.M."/>
            <person name="Banfield J.F."/>
        </authorList>
    </citation>
    <scope>NUCLEOTIDE SEQUENCE [LARGE SCALE GENOMIC DNA]</scope>
</reference>
<accession>A0A2H0WQV0</accession>
<evidence type="ECO:0000313" key="3">
    <source>
        <dbReference type="Proteomes" id="UP000231282"/>
    </source>
</evidence>
<feature type="region of interest" description="Disordered" evidence="1">
    <location>
        <begin position="43"/>
        <end position="80"/>
    </location>
</feature>
<evidence type="ECO:0000256" key="1">
    <source>
        <dbReference type="SAM" id="MobiDB-lite"/>
    </source>
</evidence>
<proteinExistence type="predicted"/>
<evidence type="ECO:0000313" key="2">
    <source>
        <dbReference type="EMBL" id="PIS15033.1"/>
    </source>
</evidence>
<name>A0A2H0WQV0_9BACT</name>